<dbReference type="EMBL" id="KN832981">
    <property type="protein sequence ID" value="KIM86814.1"/>
    <property type="molecule type" value="Genomic_DNA"/>
</dbReference>
<dbReference type="HOGENOM" id="CLU_1220096_0_0_1"/>
<keyword evidence="2" id="KW-1185">Reference proteome</keyword>
<reference evidence="1 2" key="1">
    <citation type="submission" date="2014-04" db="EMBL/GenBank/DDBJ databases">
        <authorList>
            <consortium name="DOE Joint Genome Institute"/>
            <person name="Kuo A."/>
            <person name="Tarkka M."/>
            <person name="Buscot F."/>
            <person name="Kohler A."/>
            <person name="Nagy L.G."/>
            <person name="Floudas D."/>
            <person name="Copeland A."/>
            <person name="Barry K.W."/>
            <person name="Cichocki N."/>
            <person name="Veneault-Fourrey C."/>
            <person name="LaButti K."/>
            <person name="Lindquist E.A."/>
            <person name="Lipzen A."/>
            <person name="Lundell T."/>
            <person name="Morin E."/>
            <person name="Murat C."/>
            <person name="Sun H."/>
            <person name="Tunlid A."/>
            <person name="Henrissat B."/>
            <person name="Grigoriev I.V."/>
            <person name="Hibbett D.S."/>
            <person name="Martin F."/>
            <person name="Nordberg H.P."/>
            <person name="Cantor M.N."/>
            <person name="Hua S.X."/>
        </authorList>
    </citation>
    <scope>NUCLEOTIDE SEQUENCE [LARGE SCALE GENOMIC DNA]</scope>
    <source>
        <strain evidence="1 2">F 1598</strain>
    </source>
</reference>
<reference evidence="2" key="2">
    <citation type="submission" date="2015-01" db="EMBL/GenBank/DDBJ databases">
        <title>Evolutionary Origins and Diversification of the Mycorrhizal Mutualists.</title>
        <authorList>
            <consortium name="DOE Joint Genome Institute"/>
            <consortium name="Mycorrhizal Genomics Consortium"/>
            <person name="Kohler A."/>
            <person name="Kuo A."/>
            <person name="Nagy L.G."/>
            <person name="Floudas D."/>
            <person name="Copeland A."/>
            <person name="Barry K.W."/>
            <person name="Cichocki N."/>
            <person name="Veneault-Fourrey C."/>
            <person name="LaButti K."/>
            <person name="Lindquist E.A."/>
            <person name="Lipzen A."/>
            <person name="Lundell T."/>
            <person name="Morin E."/>
            <person name="Murat C."/>
            <person name="Riley R."/>
            <person name="Ohm R."/>
            <person name="Sun H."/>
            <person name="Tunlid A."/>
            <person name="Henrissat B."/>
            <person name="Grigoriev I.V."/>
            <person name="Hibbett D.S."/>
            <person name="Martin F."/>
        </authorList>
    </citation>
    <scope>NUCLEOTIDE SEQUENCE [LARGE SCALE GENOMIC DNA]</scope>
    <source>
        <strain evidence="2">F 1598</strain>
    </source>
</reference>
<evidence type="ECO:0000313" key="1">
    <source>
        <dbReference type="EMBL" id="KIM86814.1"/>
    </source>
</evidence>
<dbReference type="OrthoDB" id="3202607at2759"/>
<gene>
    <name evidence="1" type="ORF">PILCRDRAFT_4693</name>
</gene>
<evidence type="ECO:0000313" key="2">
    <source>
        <dbReference type="Proteomes" id="UP000054166"/>
    </source>
</evidence>
<protein>
    <submittedName>
        <fullName evidence="1">Uncharacterized protein</fullName>
    </submittedName>
</protein>
<dbReference type="AlphaFoldDB" id="A0A0C3G4R0"/>
<accession>A0A0C3G4R0</accession>
<proteinExistence type="predicted"/>
<dbReference type="Proteomes" id="UP000054166">
    <property type="component" value="Unassembled WGS sequence"/>
</dbReference>
<organism evidence="1 2">
    <name type="scientific">Piloderma croceum (strain F 1598)</name>
    <dbReference type="NCBI Taxonomy" id="765440"/>
    <lineage>
        <taxon>Eukaryota</taxon>
        <taxon>Fungi</taxon>
        <taxon>Dikarya</taxon>
        <taxon>Basidiomycota</taxon>
        <taxon>Agaricomycotina</taxon>
        <taxon>Agaricomycetes</taxon>
        <taxon>Agaricomycetidae</taxon>
        <taxon>Atheliales</taxon>
        <taxon>Atheliaceae</taxon>
        <taxon>Piloderma</taxon>
    </lineage>
</organism>
<name>A0A0C3G4R0_PILCF</name>
<sequence length="227" mass="25513">MQSIQDSSVNVADLPHAASAFVGRSDRADVSAFATRGRSSALNSTVCLDDISTDESLSKLDPNCLAMVRNLITNHQYKYIVNDISVAQALTDVHELTYVVKVQQPRGDWEKIYHRAESAFEVLSEYYSLEPHCRGHFKTRNCGIAIGPGSLAPHLLSESEAESEIHAEFIHEVEQYVRHFTVSARLWMPNLMKQYTDLQVELIAINCLFRVVFPDSPFCTFTMNMGP</sequence>
<dbReference type="InParanoid" id="A0A0C3G4R0"/>